<proteinExistence type="predicted"/>
<evidence type="ECO:0000313" key="4">
    <source>
        <dbReference type="Proteomes" id="UP000003781"/>
    </source>
</evidence>
<dbReference type="PANTHER" id="PTHR34985:SF1">
    <property type="entry name" value="SLR0554 PROTEIN"/>
    <property type="match status" value="1"/>
</dbReference>
<dbReference type="Pfam" id="PF12965">
    <property type="entry name" value="DUF3854"/>
    <property type="match status" value="1"/>
</dbReference>
<dbReference type="Proteomes" id="UP000003781">
    <property type="component" value="Unassembled WGS sequence"/>
</dbReference>
<sequence>MNNYRIEEKHFTEWVQGSGVDPEIVGLNVRSLSGTNPHEQLLYSDDLPRRNDGRLSAGYLRRCEHWELGGWYCNGIDLLTGYESLWGCFKPDKPRMVTKNDGFDPHPTERKQKPIKYEHPPKVPTEVFALRVPRAIAEAIADRYNIQIPEEAEFWQWVIDHPEIPIVITEGAKKAGALLSAGYCAIASPGIYNGYRQPKDEAGKKTGKPYLIPQLQVLAQLGREFYFGFDSDNKIKTITNVNKAIEKTAKLLEEQGCTCKVIEWSNEHKGVDDLIVAKGVEAFDQAYEQAKSIALWKVARLKQLSYKVFIQIDPTLRYLPQINIPDVIKLIGIKARKGRGKTHQMEDLVAEAIYEGRTVLVLSHRRQLVANLCDRFGIDNVNGFRSSETGGKLGYGLCIDSLRQNSQARFRPHEWADALVIIDEVEQFIWHLLSADTEIKHHRVEILRNFQELLQVVFGSERGQLLVADADLSDISIDYIRSLVEKPPEPYIIHQPYDASTITDAEKWDIINYNQPNCQRLVADLIEHIERGGKPFICLSGQKKESIFGTTNIETKLKERFPDHKILRIDSESLGDPEHPAFGCIERINDVLNEYDIVISSSAIETGVSIDLKGHFTSVWGLACGVTSDNAVCQTLARVRENIPRYLWVSKVGFNKIGNGTTNIKELFSKEKEKTLAHIQLLLETEEYEINGINTEFQNRALWCWARMAIRINLGMMSYRQSVLDYLTEEGHSIHEVDGVTEAVGGQYLDPVFALENLNHTIKDQEDNETTSDIPEVNRFNQAWFMAQQTNLAIIDLAINRYHDKELPPNEFKKQKTQQAKDIKPELKQISLNNCSVHHRYVSSVSILTDKELAELSRRFNRTREDRARLEKTYICKKYNVEDVSPELVALESTGVYSGLRLHYYLTVGRPYLNRKERNRLEKFLTEGQGCLFSPDFNRSNYAQKICLLDLLEVLPLLHKTQVHQDDPDIQRLAYKSKQYAHIIRDVFHITIKFDDAPMVIYKKLLKPLGIFKLKLLGRFGERGDRHYTYANPNLSDRTELFERWLASEDPLPKDDPDVVRWALRVLERLESPARNFLDGEAVSKFIKAVEQKIVGHLDQIEAVCHQWAERFFAALHIASA</sequence>
<dbReference type="NCBIfam" id="NF042913">
    <property type="entry name" value="CyRepA1"/>
    <property type="match status" value="1"/>
</dbReference>
<evidence type="ECO:0000259" key="2">
    <source>
        <dbReference type="Pfam" id="PF12965"/>
    </source>
</evidence>
<name>A3IYU0_9CHRO</name>
<dbReference type="PANTHER" id="PTHR34985">
    <property type="entry name" value="SLR0554 PROTEIN"/>
    <property type="match status" value="1"/>
</dbReference>
<dbReference type="SUPFAM" id="SSF52540">
    <property type="entry name" value="P-loop containing nucleoside triphosphate hydrolases"/>
    <property type="match status" value="1"/>
</dbReference>
<dbReference type="CDD" id="cd01029">
    <property type="entry name" value="TOPRIM_primases"/>
    <property type="match status" value="1"/>
</dbReference>
<feature type="compositionally biased region" description="Basic and acidic residues" evidence="1">
    <location>
        <begin position="101"/>
        <end position="118"/>
    </location>
</feature>
<dbReference type="InterPro" id="IPR024385">
    <property type="entry name" value="DUF3854"/>
</dbReference>
<dbReference type="InterPro" id="IPR049996">
    <property type="entry name" value="Slr7037-like"/>
</dbReference>
<keyword evidence="4" id="KW-1185">Reference proteome</keyword>
<dbReference type="AlphaFoldDB" id="A3IYU0"/>
<accession>A3IYU0</accession>
<evidence type="ECO:0000256" key="1">
    <source>
        <dbReference type="SAM" id="MobiDB-lite"/>
    </source>
</evidence>
<feature type="domain" description="DUF3854" evidence="2">
    <location>
        <begin position="154"/>
        <end position="281"/>
    </location>
</feature>
<feature type="region of interest" description="Disordered" evidence="1">
    <location>
        <begin position="99"/>
        <end position="118"/>
    </location>
</feature>
<protein>
    <recommendedName>
        <fullName evidence="2">DUF3854 domain-containing protein</fullName>
    </recommendedName>
</protein>
<dbReference type="InterPro" id="IPR034154">
    <property type="entry name" value="TOPRIM_DnaG/twinkle"/>
</dbReference>
<gene>
    <name evidence="3" type="ORF">CY0110_31065</name>
</gene>
<reference evidence="3 4" key="1">
    <citation type="submission" date="2007-03" db="EMBL/GenBank/DDBJ databases">
        <authorList>
            <person name="Stal L."/>
            <person name="Ferriera S."/>
            <person name="Johnson J."/>
            <person name="Kravitz S."/>
            <person name="Beeson K."/>
            <person name="Sutton G."/>
            <person name="Rogers Y.-H."/>
            <person name="Friedman R."/>
            <person name="Frazier M."/>
            <person name="Venter J.C."/>
        </authorList>
    </citation>
    <scope>NUCLEOTIDE SEQUENCE [LARGE SCALE GENOMIC DNA]</scope>
    <source>
        <strain evidence="3 4">CCY0110</strain>
    </source>
</reference>
<dbReference type="Gene3D" id="3.40.1360.10">
    <property type="match status" value="1"/>
</dbReference>
<evidence type="ECO:0000313" key="3">
    <source>
        <dbReference type="EMBL" id="EAZ88351.1"/>
    </source>
</evidence>
<dbReference type="eggNOG" id="COG1061">
    <property type="taxonomic scope" value="Bacteria"/>
</dbReference>
<dbReference type="InterPro" id="IPR027417">
    <property type="entry name" value="P-loop_NTPase"/>
</dbReference>
<dbReference type="OrthoDB" id="473036at2"/>
<comment type="caution">
    <text evidence="3">The sequence shown here is derived from an EMBL/GenBank/DDBJ whole genome shotgun (WGS) entry which is preliminary data.</text>
</comment>
<dbReference type="RefSeq" id="WP_008278556.1">
    <property type="nucleotide sequence ID" value="NZ_AAXW01000088.1"/>
</dbReference>
<organism evidence="3 4">
    <name type="scientific">Crocosphaera chwakensis CCY0110</name>
    <dbReference type="NCBI Taxonomy" id="391612"/>
    <lineage>
        <taxon>Bacteria</taxon>
        <taxon>Bacillati</taxon>
        <taxon>Cyanobacteriota</taxon>
        <taxon>Cyanophyceae</taxon>
        <taxon>Oscillatoriophycideae</taxon>
        <taxon>Chroococcales</taxon>
        <taxon>Aphanothecaceae</taxon>
        <taxon>Crocosphaera</taxon>
        <taxon>Crocosphaera chwakensis</taxon>
    </lineage>
</organism>
<dbReference type="EMBL" id="AAXW01000088">
    <property type="protein sequence ID" value="EAZ88351.1"/>
    <property type="molecule type" value="Genomic_DNA"/>
</dbReference>